<keyword evidence="3" id="KW-1185">Reference proteome</keyword>
<protein>
    <submittedName>
        <fullName evidence="2">Uncharacterized protein</fullName>
    </submittedName>
</protein>
<gene>
    <name evidence="2" type="ORF">ERS852473_00667</name>
</gene>
<organism evidence="2 3">
    <name type="scientific">Sarcina ventriculi</name>
    <name type="common">Clostridium ventriculi</name>
    <dbReference type="NCBI Taxonomy" id="1267"/>
    <lineage>
        <taxon>Bacteria</taxon>
        <taxon>Bacillati</taxon>
        <taxon>Bacillota</taxon>
        <taxon>Clostridia</taxon>
        <taxon>Eubacteriales</taxon>
        <taxon>Clostridiaceae</taxon>
        <taxon>Sarcina</taxon>
    </lineage>
</organism>
<dbReference type="Proteomes" id="UP000095488">
    <property type="component" value="Unassembled WGS sequence"/>
</dbReference>
<name>A0ABP2AQZ8_SARVE</name>
<reference evidence="2 3" key="1">
    <citation type="submission" date="2015-09" db="EMBL/GenBank/DDBJ databases">
        <authorList>
            <consortium name="Pathogen Informatics"/>
            <person name="Wu L."/>
            <person name="Ma J."/>
        </authorList>
    </citation>
    <scope>NUCLEOTIDE SEQUENCE [LARGE SCALE GENOMIC DNA]</scope>
    <source>
        <strain evidence="2 3">2789STDY5834858</strain>
    </source>
</reference>
<proteinExistence type="predicted"/>
<evidence type="ECO:0000313" key="3">
    <source>
        <dbReference type="Proteomes" id="UP000095488"/>
    </source>
</evidence>
<evidence type="ECO:0000313" key="2">
    <source>
        <dbReference type="EMBL" id="CUN62602.1"/>
    </source>
</evidence>
<accession>A0ABP2AQZ8</accession>
<dbReference type="EMBL" id="CYZR01000002">
    <property type="protein sequence ID" value="CUN62602.1"/>
    <property type="molecule type" value="Genomic_DNA"/>
</dbReference>
<feature type="compositionally biased region" description="Low complexity" evidence="1">
    <location>
        <begin position="9"/>
        <end position="26"/>
    </location>
</feature>
<feature type="region of interest" description="Disordered" evidence="1">
    <location>
        <begin position="1"/>
        <end position="33"/>
    </location>
</feature>
<evidence type="ECO:0000256" key="1">
    <source>
        <dbReference type="SAM" id="MobiDB-lite"/>
    </source>
</evidence>
<comment type="caution">
    <text evidence="2">The sequence shown here is derived from an EMBL/GenBank/DDBJ whole genome shotgun (WGS) entry which is preliminary data.</text>
</comment>
<sequence>MKDKKNKKTSTNNQWSSCKASASSQCKKNHDEK</sequence>